<reference evidence="9" key="1">
    <citation type="submission" date="2021-01" db="EMBL/GenBank/DDBJ databases">
        <authorList>
            <person name="Corre E."/>
            <person name="Pelletier E."/>
            <person name="Niang G."/>
            <person name="Scheremetjew M."/>
            <person name="Finn R."/>
            <person name="Kale V."/>
            <person name="Holt S."/>
            <person name="Cochrane G."/>
            <person name="Meng A."/>
            <person name="Brown T."/>
            <person name="Cohen L."/>
        </authorList>
    </citation>
    <scope>NUCLEOTIDE SEQUENCE</scope>
    <source>
        <strain evidence="9">CCMP3105</strain>
    </source>
</reference>
<dbReference type="AlphaFoldDB" id="A0A7S4W3Z4"/>
<dbReference type="InterPro" id="IPR053937">
    <property type="entry name" value="GOST_TM"/>
</dbReference>
<keyword evidence="2 6" id="KW-0812">Transmembrane</keyword>
<dbReference type="InterPro" id="IPR009637">
    <property type="entry name" value="GPR107/GPR108-like"/>
</dbReference>
<gene>
    <name evidence="9" type="ORF">AMON00008_LOCUS38963</name>
</gene>
<feature type="transmembrane region" description="Helical" evidence="6">
    <location>
        <begin position="367"/>
        <end position="386"/>
    </location>
</feature>
<evidence type="ECO:0000256" key="7">
    <source>
        <dbReference type="SAM" id="SignalP"/>
    </source>
</evidence>
<organism evidence="9">
    <name type="scientific">Alexandrium monilatum</name>
    <dbReference type="NCBI Taxonomy" id="311494"/>
    <lineage>
        <taxon>Eukaryota</taxon>
        <taxon>Sar</taxon>
        <taxon>Alveolata</taxon>
        <taxon>Dinophyceae</taxon>
        <taxon>Gonyaulacales</taxon>
        <taxon>Pyrocystaceae</taxon>
        <taxon>Alexandrium</taxon>
    </lineage>
</organism>
<protein>
    <recommendedName>
        <fullName evidence="8">GOST seven transmembrane domain-containing protein</fullName>
    </recommendedName>
</protein>
<evidence type="ECO:0000256" key="4">
    <source>
        <dbReference type="ARBA" id="ARBA00022989"/>
    </source>
</evidence>
<feature type="transmembrane region" description="Helical" evidence="6">
    <location>
        <begin position="220"/>
        <end position="238"/>
    </location>
</feature>
<keyword evidence="4 6" id="KW-1133">Transmembrane helix</keyword>
<feature type="transmembrane region" description="Helical" evidence="6">
    <location>
        <begin position="406"/>
        <end position="423"/>
    </location>
</feature>
<dbReference type="GO" id="GO:0005794">
    <property type="term" value="C:Golgi apparatus"/>
    <property type="evidence" value="ECO:0007669"/>
    <property type="project" value="TreeGrafter"/>
</dbReference>
<feature type="transmembrane region" description="Helical" evidence="6">
    <location>
        <begin position="284"/>
        <end position="302"/>
    </location>
</feature>
<dbReference type="PANTHER" id="PTHR21229">
    <property type="entry name" value="LUNG SEVEN TRANSMEMBRANE RECEPTOR"/>
    <property type="match status" value="1"/>
</dbReference>
<name>A0A7S4W3Z4_9DINO</name>
<dbReference type="Pfam" id="PF06814">
    <property type="entry name" value="GOST_TM"/>
    <property type="match status" value="1"/>
</dbReference>
<feature type="signal peptide" evidence="7">
    <location>
        <begin position="1"/>
        <end position="16"/>
    </location>
</feature>
<evidence type="ECO:0000256" key="6">
    <source>
        <dbReference type="SAM" id="Phobius"/>
    </source>
</evidence>
<evidence type="ECO:0000256" key="1">
    <source>
        <dbReference type="ARBA" id="ARBA00004141"/>
    </source>
</evidence>
<proteinExistence type="predicted"/>
<dbReference type="EMBL" id="HBNR01055450">
    <property type="protein sequence ID" value="CAE4621835.1"/>
    <property type="molecule type" value="Transcribed_RNA"/>
</dbReference>
<feature type="domain" description="GOST seven transmembrane" evidence="8">
    <location>
        <begin position="183"/>
        <end position="429"/>
    </location>
</feature>
<evidence type="ECO:0000256" key="2">
    <source>
        <dbReference type="ARBA" id="ARBA00022692"/>
    </source>
</evidence>
<accession>A0A7S4W3Z4</accession>
<evidence type="ECO:0000259" key="8">
    <source>
        <dbReference type="Pfam" id="PF06814"/>
    </source>
</evidence>
<evidence type="ECO:0000256" key="3">
    <source>
        <dbReference type="ARBA" id="ARBA00022729"/>
    </source>
</evidence>
<evidence type="ECO:0000313" key="9">
    <source>
        <dbReference type="EMBL" id="CAE4621835.1"/>
    </source>
</evidence>
<feature type="transmembrane region" description="Helical" evidence="6">
    <location>
        <begin position="250"/>
        <end position="272"/>
    </location>
</feature>
<dbReference type="PANTHER" id="PTHR21229:SF1">
    <property type="entry name" value="GH17801P"/>
    <property type="match status" value="1"/>
</dbReference>
<keyword evidence="5 6" id="KW-0472">Membrane</keyword>
<comment type="subcellular location">
    <subcellularLocation>
        <location evidence="1">Membrane</location>
        <topology evidence="1">Multi-pass membrane protein</topology>
    </subcellularLocation>
</comment>
<feature type="transmembrane region" description="Helical" evidence="6">
    <location>
        <begin position="187"/>
        <end position="208"/>
    </location>
</feature>
<keyword evidence="3 7" id="KW-0732">Signal</keyword>
<feature type="chain" id="PRO_5030875219" description="GOST seven transmembrane domain-containing protein" evidence="7">
    <location>
        <begin position="17"/>
        <end position="475"/>
    </location>
</feature>
<feature type="transmembrane region" description="Helical" evidence="6">
    <location>
        <begin position="322"/>
        <end position="346"/>
    </location>
</feature>
<dbReference type="GO" id="GO:0016020">
    <property type="term" value="C:membrane"/>
    <property type="evidence" value="ECO:0007669"/>
    <property type="project" value="UniProtKB-SubCell"/>
</dbReference>
<sequence length="475" mass="52543">MFGLVLLALCMRRGKAQIFRFDAMPVPPAYTMTTHYLFYVGIEDIWPARVEYRGLASHKTGSVDPPKNYQRVEVALLPYEDFPRLVDTDRFCATTEDVMRKKAKVHGQMLLANSSDKDRSVVVEHVPIINSGDATPPTLVHTLTKAGRYILVFTNCGNFSQATVTGSIAVKSAHGFLPANEFPNMRLYGWLLGVYVLVVVVWLASLAWYANVLSFVQEGLATVAVVCLAEVATTWAHYMVRNDTGNEISYLHVLVHLCYTIKHVLAWRLLLLASTGGPVLYQDLSLKSSVVFSLASTLFMVQGSLWKLLASQRYCLALRSSFLLLAGLPGMLLFAAMSAWTLRAVGSHLRKVEEQRQNVLVGAFRRARTVLIAAALLSVLVSAVQVADLLKDPLLAWEHQWVPLDGAPQITFTMVLAAMMYVWRPSEENWTSGYMVQVNLEPDGPDCLEGGAQVRSKKGNVVTPIPIGAAEDDEL</sequence>
<evidence type="ECO:0000256" key="5">
    <source>
        <dbReference type="ARBA" id="ARBA00023136"/>
    </source>
</evidence>